<keyword evidence="2" id="KW-1185">Reference proteome</keyword>
<proteinExistence type="predicted"/>
<evidence type="ECO:0000313" key="2">
    <source>
        <dbReference type="Proteomes" id="UP000000880"/>
    </source>
</evidence>
<name>O56842_9VIRU</name>
<dbReference type="GeneID" id="955581"/>
<protein>
    <submittedName>
        <fullName evidence="1">Uncharacterized protein</fullName>
    </submittedName>
</protein>
<dbReference type="EMBL" id="D89074">
    <property type="protein sequence ID" value="BAA24169.1"/>
    <property type="molecule type" value="Genomic_DNA"/>
</dbReference>
<accession>O56842</accession>
<sequence length="20" mass="2569">MYCINQNWLLISNQIWLFRI</sequence>
<evidence type="ECO:0000313" key="1">
    <source>
        <dbReference type="EMBL" id="BAA24169.1"/>
    </source>
</evidence>
<reference evidence="1 2" key="2">
    <citation type="journal article" date="1997" name="FEMS Microbiol. Lett.">
        <title>Characterization of filamentous phages of Vibrio cholerae O139 and O1.</title>
        <authorList>
            <person name="Ehara M."/>
            <person name="Shimodori S."/>
            <person name="Kojima F."/>
            <person name="Ichinose Y."/>
            <person name="Hirayama T."/>
            <person name="Albert M.J."/>
            <person name="Supawat K."/>
            <person name="Honma Y."/>
            <person name="Iwanaga M."/>
            <person name="Amako K."/>
        </authorList>
    </citation>
    <scope>NUCLEOTIDE SEQUENCE</scope>
</reference>
<dbReference type="RefSeq" id="NP_695198.1">
    <property type="nucleotide sequence ID" value="NC_004306.1"/>
</dbReference>
<reference evidence="1 2" key="1">
    <citation type="journal article" date="1997" name="Biochim. Biophys. Acta">
        <title>Molecular analysis of a filamentous phage (fsl) of Vibrio cholerae O139.</title>
        <authorList>
            <person name="Honma Y."/>
            <person name="Ikema M."/>
            <person name="Toma C."/>
            <person name="Ehara M."/>
            <person name="Iwanaga M."/>
        </authorList>
    </citation>
    <scope>NUCLEOTIDE SEQUENCE</scope>
</reference>
<organism evidence="1 2">
    <name type="scientific">Fibrovirus fs1</name>
    <dbReference type="NCBI Taxonomy" id="70203"/>
    <lineage>
        <taxon>Viruses</taxon>
        <taxon>Monodnaviria</taxon>
        <taxon>Loebvirae</taxon>
        <taxon>Hofneiviricota</taxon>
        <taxon>Faserviricetes</taxon>
        <taxon>Tubulavirales</taxon>
        <taxon>Inoviridae</taxon>
        <taxon>Fibrovirus</taxon>
    </lineage>
</organism>
<dbReference type="Proteomes" id="UP000000880">
    <property type="component" value="Segment"/>
</dbReference>
<dbReference type="KEGG" id="vg:955581"/>